<evidence type="ECO:0000313" key="7">
    <source>
        <dbReference type="Proteomes" id="UP000316621"/>
    </source>
</evidence>
<dbReference type="OrthoDB" id="4062651at2759"/>
<gene>
    <name evidence="6" type="ORF">C5167_023203</name>
</gene>
<dbReference type="InterPro" id="IPR000719">
    <property type="entry name" value="Prot_kinase_dom"/>
</dbReference>
<evidence type="ECO:0000313" key="6">
    <source>
        <dbReference type="EMBL" id="RZC61417.1"/>
    </source>
</evidence>
<dbReference type="CDD" id="cd14066">
    <property type="entry name" value="STKc_IRAK"/>
    <property type="match status" value="1"/>
</dbReference>
<dbReference type="Pfam" id="PF07714">
    <property type="entry name" value="PK_Tyr_Ser-Thr"/>
    <property type="match status" value="1"/>
</dbReference>
<sequence>MGVFWSNLASLVKQRCCGKIKKKVGAARDGHPEEEEGSDSWGLFFKLQTLEIATNFFSDSNKLGHGGFGPVYLGLLPNGEQIAVKKLSLNSRQGTKEFTNEVKLLLKIQHRNLVRLLGCCIEGPEKMLVYEYLSNKSLDYFLFDEEKRATLDWKTRFEIINGIGRGLLYLHEESPERIIHRDIKAGNILLDEQLKPKISDFGLARLFPWDDTHVSTFRISGTHGYMAPEYALHGYLSAKTDVFSFGILVLEIVSGRKNHDDSLEEDKSDLLSYTWNIWQEQKALELVDPSIETRFNSEEVVKCIQLGLLCCQASIADRPEMNAVHLMLESESFTVPKPGKPGYQGRVGRWATYSSTTATSNTKSSEHSDSTAMTNATYSLTSSVDDYPR</sequence>
<keyword evidence="3" id="KW-0418">Kinase</keyword>
<evidence type="ECO:0000259" key="5">
    <source>
        <dbReference type="PROSITE" id="PS50011"/>
    </source>
</evidence>
<dbReference type="InterPro" id="IPR001245">
    <property type="entry name" value="Ser-Thr/Tyr_kinase_cat_dom"/>
</dbReference>
<keyword evidence="2" id="KW-0547">Nucleotide-binding</keyword>
<dbReference type="STRING" id="3469.A0A4Y7JKY7"/>
<evidence type="ECO:0000256" key="1">
    <source>
        <dbReference type="ARBA" id="ARBA00022679"/>
    </source>
</evidence>
<accession>A0A4Y7JKY7</accession>
<dbReference type="FunFam" id="3.30.200.20:FF:000177">
    <property type="entry name" value="Cysteine-rich receptor-like protein kinase 2"/>
    <property type="match status" value="1"/>
</dbReference>
<protein>
    <recommendedName>
        <fullName evidence="5">Protein kinase domain-containing protein</fullName>
    </recommendedName>
</protein>
<dbReference type="PROSITE" id="PS50011">
    <property type="entry name" value="PROTEIN_KINASE_DOM"/>
    <property type="match status" value="1"/>
</dbReference>
<dbReference type="OMA" id="PDMNAVH"/>
<dbReference type="Gene3D" id="1.10.510.10">
    <property type="entry name" value="Transferase(Phosphotransferase) domain 1"/>
    <property type="match status" value="1"/>
</dbReference>
<name>A0A4Y7JKY7_PAPSO</name>
<reference evidence="6 7" key="1">
    <citation type="journal article" date="2018" name="Science">
        <title>The opium poppy genome and morphinan production.</title>
        <authorList>
            <person name="Guo L."/>
            <person name="Winzer T."/>
            <person name="Yang X."/>
            <person name="Li Y."/>
            <person name="Ning Z."/>
            <person name="He Z."/>
            <person name="Teodor R."/>
            <person name="Lu Y."/>
            <person name="Bowser T.A."/>
            <person name="Graham I.A."/>
            <person name="Ye K."/>
        </authorList>
    </citation>
    <scope>NUCLEOTIDE SEQUENCE [LARGE SCALE GENOMIC DNA]</scope>
    <source>
        <strain evidence="7">cv. HN1</strain>
        <tissue evidence="6">Leaves</tissue>
    </source>
</reference>
<dbReference type="PANTHER" id="PTHR47973">
    <property type="entry name" value="CYSTEINE-RICH RECEPTOR-LIKE PROTEIN KINASE 3"/>
    <property type="match status" value="1"/>
</dbReference>
<proteinExistence type="predicted"/>
<keyword evidence="1" id="KW-0808">Transferase</keyword>
<dbReference type="InterPro" id="IPR008271">
    <property type="entry name" value="Ser/Thr_kinase_AS"/>
</dbReference>
<dbReference type="FunFam" id="1.10.510.10:FF:001543">
    <property type="entry name" value="Cysteine-rich receptor-like protein kinase 41"/>
    <property type="match status" value="1"/>
</dbReference>
<keyword evidence="7" id="KW-1185">Reference proteome</keyword>
<dbReference type="SMART" id="SM00220">
    <property type="entry name" value="S_TKc"/>
    <property type="match status" value="1"/>
</dbReference>
<dbReference type="Gene3D" id="3.30.200.20">
    <property type="entry name" value="Phosphorylase Kinase, domain 1"/>
    <property type="match status" value="1"/>
</dbReference>
<dbReference type="PROSITE" id="PS00108">
    <property type="entry name" value="PROTEIN_KINASE_ST"/>
    <property type="match status" value="1"/>
</dbReference>
<dbReference type="EMBL" id="CM010719">
    <property type="protein sequence ID" value="RZC61417.1"/>
    <property type="molecule type" value="Genomic_DNA"/>
</dbReference>
<organism evidence="6 7">
    <name type="scientific">Papaver somniferum</name>
    <name type="common">Opium poppy</name>
    <dbReference type="NCBI Taxonomy" id="3469"/>
    <lineage>
        <taxon>Eukaryota</taxon>
        <taxon>Viridiplantae</taxon>
        <taxon>Streptophyta</taxon>
        <taxon>Embryophyta</taxon>
        <taxon>Tracheophyta</taxon>
        <taxon>Spermatophyta</taxon>
        <taxon>Magnoliopsida</taxon>
        <taxon>Ranunculales</taxon>
        <taxon>Papaveraceae</taxon>
        <taxon>Papaveroideae</taxon>
        <taxon>Papaver</taxon>
    </lineage>
</organism>
<feature type="domain" description="Protein kinase" evidence="5">
    <location>
        <begin position="57"/>
        <end position="328"/>
    </location>
</feature>
<keyword evidence="4" id="KW-0067">ATP-binding</keyword>
<dbReference type="Gramene" id="RZC61417">
    <property type="protein sequence ID" value="RZC61417"/>
    <property type="gene ID" value="C5167_023203"/>
</dbReference>
<evidence type="ECO:0000256" key="3">
    <source>
        <dbReference type="ARBA" id="ARBA00022777"/>
    </source>
</evidence>
<dbReference type="AlphaFoldDB" id="A0A4Y7JKY7"/>
<dbReference type="GO" id="GO:0004672">
    <property type="term" value="F:protein kinase activity"/>
    <property type="evidence" value="ECO:0007669"/>
    <property type="project" value="InterPro"/>
</dbReference>
<dbReference type="InterPro" id="IPR052059">
    <property type="entry name" value="CR_Ser/Thr_kinase"/>
</dbReference>
<evidence type="ECO:0000256" key="4">
    <source>
        <dbReference type="ARBA" id="ARBA00022840"/>
    </source>
</evidence>
<dbReference type="Proteomes" id="UP000316621">
    <property type="component" value="Chromosome 5"/>
</dbReference>
<dbReference type="GO" id="GO:0005524">
    <property type="term" value="F:ATP binding"/>
    <property type="evidence" value="ECO:0007669"/>
    <property type="project" value="UniProtKB-KW"/>
</dbReference>
<dbReference type="SUPFAM" id="SSF56112">
    <property type="entry name" value="Protein kinase-like (PK-like)"/>
    <property type="match status" value="1"/>
</dbReference>
<evidence type="ECO:0000256" key="2">
    <source>
        <dbReference type="ARBA" id="ARBA00022741"/>
    </source>
</evidence>
<dbReference type="InterPro" id="IPR011009">
    <property type="entry name" value="Kinase-like_dom_sf"/>
</dbReference>